<dbReference type="AlphaFoldDB" id="A0A4Q7IRN2"/>
<feature type="region of interest" description="Disordered" evidence="1">
    <location>
        <begin position="90"/>
        <end position="110"/>
    </location>
</feature>
<evidence type="ECO:0000256" key="1">
    <source>
        <dbReference type="SAM" id="MobiDB-lite"/>
    </source>
</evidence>
<proteinExistence type="predicted"/>
<sequence length="110" mass="12316">MLKSRIAYIFVLVLLHSLLNCDRAPFHADNTHDDPVHVHELVKSPHFDQADDGSKVFHADIHNHHTCHSGNSIKVQSVLAYSEQISSYTPAYQSKSYPPLVPPPSLLNHA</sequence>
<name>A0A4Q7IRN2_9GAMM</name>
<protein>
    <submittedName>
        <fullName evidence="2">Uncharacterized protein</fullName>
    </submittedName>
</protein>
<accession>A0A4Q7IRN2</accession>
<evidence type="ECO:0000313" key="3">
    <source>
        <dbReference type="Proteomes" id="UP000291338"/>
    </source>
</evidence>
<dbReference type="RefSeq" id="WP_130253674.1">
    <property type="nucleotide sequence ID" value="NZ_PPSX01000003.1"/>
</dbReference>
<comment type="caution">
    <text evidence="2">The sequence shown here is derived from an EMBL/GenBank/DDBJ whole genome shotgun (WGS) entry which is preliminary data.</text>
</comment>
<evidence type="ECO:0000313" key="2">
    <source>
        <dbReference type="EMBL" id="RZQ55034.1"/>
    </source>
</evidence>
<gene>
    <name evidence="2" type="ORF">C1E23_00410</name>
</gene>
<dbReference type="Proteomes" id="UP000291338">
    <property type="component" value="Unassembled WGS sequence"/>
</dbReference>
<reference evidence="2 3" key="1">
    <citation type="submission" date="2018-01" db="EMBL/GenBank/DDBJ databases">
        <title>Co-occurrence of chitin degradation, pigmentation and bioactivity in marine Pseudoalteromonas.</title>
        <authorList>
            <person name="Paulsen S."/>
            <person name="Gram L."/>
            <person name="Machado H."/>
        </authorList>
    </citation>
    <scope>NUCLEOTIDE SEQUENCE [LARGE SCALE GENOMIC DNA]</scope>
    <source>
        <strain evidence="2 3">S3898</strain>
    </source>
</reference>
<dbReference type="EMBL" id="PPSX01000003">
    <property type="protein sequence ID" value="RZQ55034.1"/>
    <property type="molecule type" value="Genomic_DNA"/>
</dbReference>
<feature type="compositionally biased region" description="Pro residues" evidence="1">
    <location>
        <begin position="99"/>
        <end position="110"/>
    </location>
</feature>
<organism evidence="2 3">
    <name type="scientific">Pseudoalteromonas phenolica</name>
    <dbReference type="NCBI Taxonomy" id="161398"/>
    <lineage>
        <taxon>Bacteria</taxon>
        <taxon>Pseudomonadati</taxon>
        <taxon>Pseudomonadota</taxon>
        <taxon>Gammaproteobacteria</taxon>
        <taxon>Alteromonadales</taxon>
        <taxon>Pseudoalteromonadaceae</taxon>
        <taxon>Pseudoalteromonas</taxon>
    </lineage>
</organism>